<dbReference type="Proteomes" id="UP000470082">
    <property type="component" value="Unassembled WGS sequence"/>
</dbReference>
<dbReference type="EMBL" id="VUMM01000009">
    <property type="protein sequence ID" value="MSS01625.1"/>
    <property type="molecule type" value="Genomic_DNA"/>
</dbReference>
<name>A0A7X2T3N4_9FIRM</name>
<proteinExistence type="predicted"/>
<protein>
    <submittedName>
        <fullName evidence="1">Uncharacterized protein</fullName>
    </submittedName>
</protein>
<organism evidence="1 2">
    <name type="scientific">Floccifex porci</name>
    <dbReference type="NCBI Taxonomy" id="2606629"/>
    <lineage>
        <taxon>Bacteria</taxon>
        <taxon>Bacillati</taxon>
        <taxon>Bacillota</taxon>
        <taxon>Erysipelotrichia</taxon>
        <taxon>Erysipelotrichales</taxon>
        <taxon>Erysipelotrichaceae</taxon>
        <taxon>Floccifex</taxon>
    </lineage>
</organism>
<evidence type="ECO:0000313" key="2">
    <source>
        <dbReference type="Proteomes" id="UP000470082"/>
    </source>
</evidence>
<dbReference type="AlphaFoldDB" id="A0A7X2T3N4"/>
<reference evidence="1 2" key="1">
    <citation type="submission" date="2019-08" db="EMBL/GenBank/DDBJ databases">
        <title>In-depth cultivation of the pig gut microbiome towards novel bacterial diversity and tailored functional studies.</title>
        <authorList>
            <person name="Wylensek D."/>
            <person name="Hitch T.C.A."/>
            <person name="Clavel T."/>
        </authorList>
    </citation>
    <scope>NUCLEOTIDE SEQUENCE [LARGE SCALE GENOMIC DNA]</scope>
    <source>
        <strain evidence="1 2">LKV-178-WT-2G</strain>
    </source>
</reference>
<accession>A0A7X2T3N4</accession>
<dbReference type="RefSeq" id="WP_154460163.1">
    <property type="nucleotide sequence ID" value="NZ_VUMM01000009.1"/>
</dbReference>
<keyword evidence="2" id="KW-1185">Reference proteome</keyword>
<sequence>MIIKSLITDNTYILPFNYCINIISFSEFKADIIDCLDSYFNNNKKNKAIIKDDEDEIILSKDFNFIYIPSSKNIDPNFEFKNKSLMNLEISKIIEENSEYFQSIDLIRNGFYDLLTDCGIYKLKRILEKDLDKHVEIEIDDFDISTLLQSFKINTDMFSETDKYIVLYNLLLYLNRNENNIVLIDFNIQEKELNWIKKIDKDHNFLLIDNESIFTDIADIKSMAFVRLSYHNFLEKINIQRDDFNRLSYIFHTFFEKNIQYQTEKNIELYRNFEDKNTTFLIKPIDTESEYLANIK</sequence>
<gene>
    <name evidence="1" type="ORF">FYJ50_05875</name>
</gene>
<comment type="caution">
    <text evidence="1">The sequence shown here is derived from an EMBL/GenBank/DDBJ whole genome shotgun (WGS) entry which is preliminary data.</text>
</comment>
<evidence type="ECO:0000313" key="1">
    <source>
        <dbReference type="EMBL" id="MSS01625.1"/>
    </source>
</evidence>